<dbReference type="FunFam" id="2.10.25.10:FF:000641">
    <property type="entry name" value="epigen isoform X4"/>
    <property type="match status" value="1"/>
</dbReference>
<keyword evidence="5" id="KW-0339">Growth factor</keyword>
<dbReference type="GO" id="GO:0005886">
    <property type="term" value="C:plasma membrane"/>
    <property type="evidence" value="ECO:0007669"/>
    <property type="project" value="Ensembl"/>
</dbReference>
<dbReference type="GO" id="GO:0005154">
    <property type="term" value="F:epidermal growth factor receptor binding"/>
    <property type="evidence" value="ECO:0007669"/>
    <property type="project" value="Ensembl"/>
</dbReference>
<feature type="chain" id="PRO_5034487928" evidence="11">
    <location>
        <begin position="19"/>
        <end position="150"/>
    </location>
</feature>
<sequence length="150" mass="16966">MALGMLIYILLRAMVALGEEAAITVSSLTTDLRNSWAKNNTEVDYQEEPIALKFMQSCLEEHDSYCINGLCAFHSELKKPICRCLTGYNGERCEHLTLNSYALISYEHYIAVGIGAGMLLSGIIALIYCYVRKRYGKWCFPGHENCYVNF</sequence>
<dbReference type="GO" id="GO:0008083">
    <property type="term" value="F:growth factor activity"/>
    <property type="evidence" value="ECO:0007669"/>
    <property type="project" value="UniProtKB-KW"/>
</dbReference>
<keyword evidence="8" id="KW-0325">Glycoprotein</keyword>
<evidence type="ECO:0000259" key="12">
    <source>
        <dbReference type="PROSITE" id="PS50026"/>
    </source>
</evidence>
<dbReference type="InterPro" id="IPR000742">
    <property type="entry name" value="EGF"/>
</dbReference>
<evidence type="ECO:0000256" key="10">
    <source>
        <dbReference type="SAM" id="Phobius"/>
    </source>
</evidence>
<evidence type="ECO:0000256" key="2">
    <source>
        <dbReference type="ARBA" id="ARBA00022536"/>
    </source>
</evidence>
<name>A0A8C0G6V3_CHEAB</name>
<dbReference type="GO" id="GO:0007173">
    <property type="term" value="P:epidermal growth factor receptor signaling pathway"/>
    <property type="evidence" value="ECO:0007669"/>
    <property type="project" value="Ensembl"/>
</dbReference>
<evidence type="ECO:0000256" key="5">
    <source>
        <dbReference type="ARBA" id="ARBA00023030"/>
    </source>
</evidence>
<evidence type="ECO:0000256" key="9">
    <source>
        <dbReference type="PROSITE-ProRule" id="PRU00076"/>
    </source>
</evidence>
<feature type="transmembrane region" description="Helical" evidence="10">
    <location>
        <begin position="109"/>
        <end position="131"/>
    </location>
</feature>
<dbReference type="AlphaFoldDB" id="A0A8C0G6V3"/>
<feature type="signal peptide" evidence="11">
    <location>
        <begin position="1"/>
        <end position="18"/>
    </location>
</feature>
<feature type="domain" description="EGF-like" evidence="12">
    <location>
        <begin position="54"/>
        <end position="94"/>
    </location>
</feature>
<keyword evidence="3 10" id="KW-0812">Transmembrane</keyword>
<reference evidence="13" key="1">
    <citation type="submission" date="2025-08" db="UniProtKB">
        <authorList>
            <consortium name="Ensembl"/>
        </authorList>
    </citation>
    <scope>IDENTIFICATION</scope>
</reference>
<keyword evidence="14" id="KW-1185">Reference proteome</keyword>
<evidence type="ECO:0000256" key="1">
    <source>
        <dbReference type="ARBA" id="ARBA00004479"/>
    </source>
</evidence>
<evidence type="ECO:0000256" key="6">
    <source>
        <dbReference type="ARBA" id="ARBA00023136"/>
    </source>
</evidence>
<dbReference type="GO" id="GO:0030297">
    <property type="term" value="F:transmembrane receptor protein tyrosine kinase activator activity"/>
    <property type="evidence" value="ECO:0007669"/>
    <property type="project" value="Ensembl"/>
</dbReference>
<reference evidence="13" key="2">
    <citation type="submission" date="2025-09" db="UniProtKB">
        <authorList>
            <consortium name="Ensembl"/>
        </authorList>
    </citation>
    <scope>IDENTIFICATION</scope>
</reference>
<dbReference type="OMA" id="FYCYVRK"/>
<keyword evidence="2 9" id="KW-0245">EGF-like domain</keyword>
<evidence type="ECO:0000313" key="14">
    <source>
        <dbReference type="Proteomes" id="UP000694404"/>
    </source>
</evidence>
<dbReference type="Proteomes" id="UP000694404">
    <property type="component" value="Unplaced"/>
</dbReference>
<keyword evidence="11" id="KW-0732">Signal</keyword>
<dbReference type="PRINTS" id="PR00009">
    <property type="entry name" value="EGFTGF"/>
</dbReference>
<dbReference type="GO" id="GO:0001525">
    <property type="term" value="P:angiogenesis"/>
    <property type="evidence" value="ECO:0007669"/>
    <property type="project" value="Ensembl"/>
</dbReference>
<evidence type="ECO:0000256" key="11">
    <source>
        <dbReference type="SAM" id="SignalP"/>
    </source>
</evidence>
<keyword evidence="7 9" id="KW-1015">Disulfide bond</keyword>
<evidence type="ECO:0000256" key="8">
    <source>
        <dbReference type="ARBA" id="ARBA00023180"/>
    </source>
</evidence>
<comment type="caution">
    <text evidence="9">Lacks conserved residue(s) required for the propagation of feature annotation.</text>
</comment>
<dbReference type="Gene3D" id="2.10.25.10">
    <property type="entry name" value="Laminin"/>
    <property type="match status" value="1"/>
</dbReference>
<dbReference type="PANTHER" id="PTHR10740">
    <property type="entry name" value="TRANSFORMING GROWTH FACTOR ALPHA"/>
    <property type="match status" value="1"/>
</dbReference>
<dbReference type="GO" id="GO:0043410">
    <property type="term" value="P:positive regulation of MAPK cascade"/>
    <property type="evidence" value="ECO:0007669"/>
    <property type="project" value="Ensembl"/>
</dbReference>
<dbReference type="PANTHER" id="PTHR10740:SF10">
    <property type="entry name" value="EPIGEN"/>
    <property type="match status" value="1"/>
</dbReference>
<organism evidence="13 14">
    <name type="scientific">Chelonoidis abingdonii</name>
    <name type="common">Abingdon island giant tortoise</name>
    <name type="synonym">Testudo abingdonii</name>
    <dbReference type="NCBI Taxonomy" id="106734"/>
    <lineage>
        <taxon>Eukaryota</taxon>
        <taxon>Metazoa</taxon>
        <taxon>Chordata</taxon>
        <taxon>Craniata</taxon>
        <taxon>Vertebrata</taxon>
        <taxon>Euteleostomi</taxon>
        <taxon>Archelosauria</taxon>
        <taxon>Testudinata</taxon>
        <taxon>Testudines</taxon>
        <taxon>Cryptodira</taxon>
        <taxon>Durocryptodira</taxon>
        <taxon>Testudinoidea</taxon>
        <taxon>Testudinidae</taxon>
        <taxon>Chelonoidis</taxon>
    </lineage>
</organism>
<keyword evidence="4 10" id="KW-1133">Transmembrane helix</keyword>
<feature type="disulfide bond" evidence="9">
    <location>
        <begin position="84"/>
        <end position="93"/>
    </location>
</feature>
<accession>A0A8C0G6V3</accession>
<evidence type="ECO:0000313" key="13">
    <source>
        <dbReference type="Ensembl" id="ENSCABP00000004311.1"/>
    </source>
</evidence>
<dbReference type="PROSITE" id="PS50026">
    <property type="entry name" value="EGF_3"/>
    <property type="match status" value="1"/>
</dbReference>
<keyword evidence="6 10" id="KW-0472">Membrane</keyword>
<comment type="subcellular location">
    <subcellularLocation>
        <location evidence="1">Membrane</location>
        <topology evidence="1">Single-pass type I membrane protein</topology>
    </subcellularLocation>
</comment>
<dbReference type="GeneTree" id="ENSGT00510000048556"/>
<dbReference type="GO" id="GO:0000165">
    <property type="term" value="P:MAPK cascade"/>
    <property type="evidence" value="ECO:0007669"/>
    <property type="project" value="Ensembl"/>
</dbReference>
<dbReference type="SUPFAM" id="SSF57196">
    <property type="entry name" value="EGF/Laminin"/>
    <property type="match status" value="1"/>
</dbReference>
<evidence type="ECO:0000256" key="3">
    <source>
        <dbReference type="ARBA" id="ARBA00022692"/>
    </source>
</evidence>
<proteinExistence type="predicted"/>
<gene>
    <name evidence="13" type="primary">EPGN</name>
</gene>
<dbReference type="GO" id="GO:0005615">
    <property type="term" value="C:extracellular space"/>
    <property type="evidence" value="ECO:0007669"/>
    <property type="project" value="Ensembl"/>
</dbReference>
<protein>
    <submittedName>
        <fullName evidence="13">Epithelial mitogen</fullName>
    </submittedName>
</protein>
<evidence type="ECO:0000256" key="4">
    <source>
        <dbReference type="ARBA" id="ARBA00022989"/>
    </source>
</evidence>
<dbReference type="GO" id="GO:0050679">
    <property type="term" value="P:positive regulation of epithelial cell proliferation"/>
    <property type="evidence" value="ECO:0007669"/>
    <property type="project" value="Ensembl"/>
</dbReference>
<dbReference type="PROSITE" id="PS01186">
    <property type="entry name" value="EGF_2"/>
    <property type="match status" value="1"/>
</dbReference>
<evidence type="ECO:0000256" key="7">
    <source>
        <dbReference type="ARBA" id="ARBA00023157"/>
    </source>
</evidence>
<dbReference type="PROSITE" id="PS00022">
    <property type="entry name" value="EGF_1"/>
    <property type="match status" value="1"/>
</dbReference>
<dbReference type="Ensembl" id="ENSCABT00000004680.1">
    <property type="protein sequence ID" value="ENSCABP00000004311.1"/>
    <property type="gene ID" value="ENSCABG00000003249.1"/>
</dbReference>
<dbReference type="GO" id="GO:0045840">
    <property type="term" value="P:positive regulation of mitotic nuclear division"/>
    <property type="evidence" value="ECO:0007669"/>
    <property type="project" value="Ensembl"/>
</dbReference>